<organism evidence="2 3">
    <name type="scientific">Puccinia sorghi</name>
    <dbReference type="NCBI Taxonomy" id="27349"/>
    <lineage>
        <taxon>Eukaryota</taxon>
        <taxon>Fungi</taxon>
        <taxon>Dikarya</taxon>
        <taxon>Basidiomycota</taxon>
        <taxon>Pucciniomycotina</taxon>
        <taxon>Pucciniomycetes</taxon>
        <taxon>Pucciniales</taxon>
        <taxon>Pucciniaceae</taxon>
        <taxon>Puccinia</taxon>
    </lineage>
</organism>
<name>A0A0L6VR21_9BASI</name>
<comment type="caution">
    <text evidence="2">The sequence shown here is derived from an EMBL/GenBank/DDBJ whole genome shotgun (WGS) entry which is preliminary data.</text>
</comment>
<feature type="region of interest" description="Disordered" evidence="1">
    <location>
        <begin position="115"/>
        <end position="134"/>
    </location>
</feature>
<accession>A0A0L6VR21</accession>
<dbReference type="EMBL" id="LAVV01002717">
    <property type="protein sequence ID" value="KNZ62635.1"/>
    <property type="molecule type" value="Genomic_DNA"/>
</dbReference>
<protein>
    <submittedName>
        <fullName evidence="2">Uncharacterized protein</fullName>
    </submittedName>
</protein>
<evidence type="ECO:0000313" key="3">
    <source>
        <dbReference type="Proteomes" id="UP000037035"/>
    </source>
</evidence>
<dbReference type="Proteomes" id="UP000037035">
    <property type="component" value="Unassembled WGS sequence"/>
</dbReference>
<keyword evidence="3" id="KW-1185">Reference proteome</keyword>
<gene>
    <name evidence="2" type="ORF">VP01_12446g1</name>
</gene>
<dbReference type="OrthoDB" id="3039677at2759"/>
<feature type="non-terminal residue" evidence="2">
    <location>
        <position position="134"/>
    </location>
</feature>
<feature type="non-terminal residue" evidence="2">
    <location>
        <position position="1"/>
    </location>
</feature>
<feature type="compositionally biased region" description="Basic and acidic residues" evidence="1">
    <location>
        <begin position="119"/>
        <end position="134"/>
    </location>
</feature>
<dbReference type="AlphaFoldDB" id="A0A0L6VR21"/>
<evidence type="ECO:0000313" key="2">
    <source>
        <dbReference type="EMBL" id="KNZ62635.1"/>
    </source>
</evidence>
<evidence type="ECO:0000256" key="1">
    <source>
        <dbReference type="SAM" id="MobiDB-lite"/>
    </source>
</evidence>
<sequence>LDSLQLAVSFGKVDSTGILALSCLNLPPTFRNKISHMCIFRITPGPHSPNPQKFNNLLSPLVYELIQLDTGILIPTHQYPSCWFVKKVAGYASHSATKFCSFCHEDHSNIPNLKLSRRREKEETISSATKSKEA</sequence>
<proteinExistence type="predicted"/>
<reference evidence="2 3" key="1">
    <citation type="submission" date="2015-08" db="EMBL/GenBank/DDBJ databases">
        <title>Next Generation Sequencing and Analysis of the Genome of Puccinia sorghi L Schw, the Causal Agent of Maize Common Rust.</title>
        <authorList>
            <person name="Rochi L."/>
            <person name="Burguener G."/>
            <person name="Darino M."/>
            <person name="Turjanski A."/>
            <person name="Kreff E."/>
            <person name="Dieguez M.J."/>
            <person name="Sacco F."/>
        </authorList>
    </citation>
    <scope>NUCLEOTIDE SEQUENCE [LARGE SCALE GENOMIC DNA]</scope>
    <source>
        <strain evidence="2 3">RO10H11247</strain>
    </source>
</reference>
<dbReference type="VEuPathDB" id="FungiDB:VP01_12446g1"/>